<evidence type="ECO:0000313" key="1">
    <source>
        <dbReference type="EMBL" id="KAK1894345.1"/>
    </source>
</evidence>
<dbReference type="Proteomes" id="UP001228049">
    <property type="component" value="Unassembled WGS sequence"/>
</dbReference>
<sequence>MAHRAIREQLFSFFLLSGHDYEKRILCDKGFYRSLSKSDIKMMGWINLWINAVSEISRVQFCKPSSTLSPHPTCRI</sequence>
<dbReference type="EMBL" id="JASDAP010000011">
    <property type="protein sequence ID" value="KAK1894345.1"/>
    <property type="molecule type" value="Genomic_DNA"/>
</dbReference>
<dbReference type="AlphaFoldDB" id="A0AAD9C283"/>
<name>A0AAD9C283_DISEL</name>
<reference evidence="1" key="1">
    <citation type="submission" date="2023-04" db="EMBL/GenBank/DDBJ databases">
        <title>Chromosome-level genome of Chaenocephalus aceratus.</title>
        <authorList>
            <person name="Park H."/>
        </authorList>
    </citation>
    <scope>NUCLEOTIDE SEQUENCE</scope>
    <source>
        <strain evidence="1">DE</strain>
        <tissue evidence="1">Muscle</tissue>
    </source>
</reference>
<accession>A0AAD9C283</accession>
<keyword evidence="2" id="KW-1185">Reference proteome</keyword>
<comment type="caution">
    <text evidence="1">The sequence shown here is derived from an EMBL/GenBank/DDBJ whole genome shotgun (WGS) entry which is preliminary data.</text>
</comment>
<organism evidence="1 2">
    <name type="scientific">Dissostichus eleginoides</name>
    <name type="common">Patagonian toothfish</name>
    <name type="synonym">Dissostichus amissus</name>
    <dbReference type="NCBI Taxonomy" id="100907"/>
    <lineage>
        <taxon>Eukaryota</taxon>
        <taxon>Metazoa</taxon>
        <taxon>Chordata</taxon>
        <taxon>Craniata</taxon>
        <taxon>Vertebrata</taxon>
        <taxon>Euteleostomi</taxon>
        <taxon>Actinopterygii</taxon>
        <taxon>Neopterygii</taxon>
        <taxon>Teleostei</taxon>
        <taxon>Neoteleostei</taxon>
        <taxon>Acanthomorphata</taxon>
        <taxon>Eupercaria</taxon>
        <taxon>Perciformes</taxon>
        <taxon>Notothenioidei</taxon>
        <taxon>Nototheniidae</taxon>
        <taxon>Dissostichus</taxon>
    </lineage>
</organism>
<evidence type="ECO:0000313" key="2">
    <source>
        <dbReference type="Proteomes" id="UP001228049"/>
    </source>
</evidence>
<protein>
    <submittedName>
        <fullName evidence="1">Enhancer of split m5 protein</fullName>
    </submittedName>
</protein>
<proteinExistence type="predicted"/>
<gene>
    <name evidence="1" type="ORF">KUDE01_019803</name>
</gene>